<name>A0A1U9KT79_9PROT</name>
<dbReference type="KEGG" id="nch:A0U93_14210"/>
<dbReference type="EMBL" id="CP014691">
    <property type="protein sequence ID" value="AQS88880.1"/>
    <property type="molecule type" value="Genomic_DNA"/>
</dbReference>
<protein>
    <submittedName>
        <fullName evidence="1">Uncharacterized protein</fullName>
    </submittedName>
</protein>
<organism evidence="1 2">
    <name type="scientific">Neoasaia chiangmaiensis</name>
    <dbReference type="NCBI Taxonomy" id="320497"/>
    <lineage>
        <taxon>Bacteria</taxon>
        <taxon>Pseudomonadati</taxon>
        <taxon>Pseudomonadota</taxon>
        <taxon>Alphaproteobacteria</taxon>
        <taxon>Acetobacterales</taxon>
        <taxon>Acetobacteraceae</taxon>
        <taxon>Neoasaia</taxon>
    </lineage>
</organism>
<evidence type="ECO:0000313" key="1">
    <source>
        <dbReference type="EMBL" id="AQS88880.1"/>
    </source>
</evidence>
<dbReference type="Proteomes" id="UP000188604">
    <property type="component" value="Chromosome"/>
</dbReference>
<gene>
    <name evidence="1" type="ORF">A0U93_14210</name>
</gene>
<reference evidence="1 2" key="1">
    <citation type="submission" date="2016-03" db="EMBL/GenBank/DDBJ databases">
        <title>Acetic acid bacteria sequencing.</title>
        <authorList>
            <person name="Brandt J."/>
            <person name="Jakob F."/>
            <person name="Vogel R.F."/>
        </authorList>
    </citation>
    <scope>NUCLEOTIDE SEQUENCE [LARGE SCALE GENOMIC DNA]</scope>
    <source>
        <strain evidence="1 2">NBRC 101099</strain>
    </source>
</reference>
<keyword evidence="2" id="KW-1185">Reference proteome</keyword>
<sequence>MHEAHAHVMDLTTDQAAQLLSATQAQIDSMSVDDQKTIMLNNDLTASFGRLGLPGHALEAMRKLEPRDNTSEAHQNWVINMAGLLIADKQEQKAVELLTNNKMQNGNNIERSQFLIAKAQAMLGNSKDASMSLDGLTSDESFVLRAELAEKASQWRDATSALQQISFFRSPPLGKLDADQQNLIMRLSADAARAGNRDLLSDIWEKDGDRVTDPELHKLLSVMTNHNANQPATLSQR</sequence>
<evidence type="ECO:0000313" key="2">
    <source>
        <dbReference type="Proteomes" id="UP000188604"/>
    </source>
</evidence>
<accession>A0A1U9KT79</accession>
<proteinExistence type="predicted"/>
<dbReference type="AlphaFoldDB" id="A0A1U9KT79"/>